<evidence type="ECO:0000313" key="2">
    <source>
        <dbReference type="Proteomes" id="UP001057402"/>
    </source>
</evidence>
<gene>
    <name evidence="1" type="ORF">MLD38_009418</name>
</gene>
<organism evidence="1 2">
    <name type="scientific">Melastoma candidum</name>
    <dbReference type="NCBI Taxonomy" id="119954"/>
    <lineage>
        <taxon>Eukaryota</taxon>
        <taxon>Viridiplantae</taxon>
        <taxon>Streptophyta</taxon>
        <taxon>Embryophyta</taxon>
        <taxon>Tracheophyta</taxon>
        <taxon>Spermatophyta</taxon>
        <taxon>Magnoliopsida</taxon>
        <taxon>eudicotyledons</taxon>
        <taxon>Gunneridae</taxon>
        <taxon>Pentapetalae</taxon>
        <taxon>rosids</taxon>
        <taxon>malvids</taxon>
        <taxon>Myrtales</taxon>
        <taxon>Melastomataceae</taxon>
        <taxon>Melastomatoideae</taxon>
        <taxon>Melastomateae</taxon>
        <taxon>Melastoma</taxon>
    </lineage>
</organism>
<sequence>MPRSEDSFSITGDGRCLFRSVIHGAYLRNGKQSPSEALQKQLADELRHKVADEFVKRRSEAEWYVEGDFEKYVAEMRKPHVWGGEPELLMCSHVLQMPIVVYMKVSNSRSPKVIAEYGREYGRSRDPIHVLYDGHGHYDAM</sequence>
<accession>A0ACB9S603</accession>
<proteinExistence type="predicted"/>
<keyword evidence="2" id="KW-1185">Reference proteome</keyword>
<protein>
    <submittedName>
        <fullName evidence="1">Uncharacterized protein</fullName>
    </submittedName>
</protein>
<comment type="caution">
    <text evidence="1">The sequence shown here is derived from an EMBL/GenBank/DDBJ whole genome shotgun (WGS) entry which is preliminary data.</text>
</comment>
<dbReference type="Proteomes" id="UP001057402">
    <property type="component" value="Chromosome 3"/>
</dbReference>
<reference evidence="2" key="1">
    <citation type="journal article" date="2023" name="Front. Plant Sci.">
        <title>Chromosomal-level genome assembly of Melastoma candidum provides insights into trichome evolution.</title>
        <authorList>
            <person name="Zhong Y."/>
            <person name="Wu W."/>
            <person name="Sun C."/>
            <person name="Zou P."/>
            <person name="Liu Y."/>
            <person name="Dai S."/>
            <person name="Zhou R."/>
        </authorList>
    </citation>
    <scope>NUCLEOTIDE SEQUENCE [LARGE SCALE GENOMIC DNA]</scope>
</reference>
<name>A0ACB9S603_9MYRT</name>
<evidence type="ECO:0000313" key="1">
    <source>
        <dbReference type="EMBL" id="KAI4383602.1"/>
    </source>
</evidence>
<dbReference type="EMBL" id="CM042882">
    <property type="protein sequence ID" value="KAI4383602.1"/>
    <property type="molecule type" value="Genomic_DNA"/>
</dbReference>